<dbReference type="InterPro" id="IPR013032">
    <property type="entry name" value="EGF-like_CS"/>
</dbReference>
<keyword evidence="3" id="KW-0677">Repeat</keyword>
<dbReference type="CDD" id="cd00054">
    <property type="entry name" value="EGF_CA"/>
    <property type="match status" value="3"/>
</dbReference>
<protein>
    <submittedName>
        <fullName evidence="9">Neurogenic locus notch-like protein 1</fullName>
    </submittedName>
</protein>
<dbReference type="Proteomes" id="UP001152320">
    <property type="component" value="Chromosome 12"/>
</dbReference>
<feature type="disulfide bond" evidence="5">
    <location>
        <begin position="971"/>
        <end position="980"/>
    </location>
</feature>
<feature type="domain" description="HYR" evidence="8">
    <location>
        <begin position="480"/>
        <end position="563"/>
    </location>
</feature>
<dbReference type="SUPFAM" id="SSF57196">
    <property type="entry name" value="EGF/Laminin"/>
    <property type="match status" value="4"/>
</dbReference>
<name>A0A9Q1H426_HOLLE</name>
<dbReference type="PROSITE" id="PS00022">
    <property type="entry name" value="EGF_1"/>
    <property type="match status" value="7"/>
</dbReference>
<reference evidence="9" key="1">
    <citation type="submission" date="2021-10" db="EMBL/GenBank/DDBJ databases">
        <title>Tropical sea cucumber genome reveals ecological adaptation and Cuvierian tubules defense mechanism.</title>
        <authorList>
            <person name="Chen T."/>
        </authorList>
    </citation>
    <scope>NUCLEOTIDE SEQUENCE</scope>
    <source>
        <strain evidence="9">Nanhai2018</strain>
        <tissue evidence="9">Muscle</tissue>
    </source>
</reference>
<dbReference type="GO" id="GO:0005509">
    <property type="term" value="F:calcium ion binding"/>
    <property type="evidence" value="ECO:0007669"/>
    <property type="project" value="InterPro"/>
</dbReference>
<evidence type="ECO:0000256" key="5">
    <source>
        <dbReference type="PROSITE-ProRule" id="PRU00076"/>
    </source>
</evidence>
<dbReference type="PANTHER" id="PTHR24033:SF232">
    <property type="entry name" value="LAMININ SUBUNIT GAMMA-2-RELATED"/>
    <property type="match status" value="1"/>
</dbReference>
<dbReference type="OrthoDB" id="10063988at2759"/>
<evidence type="ECO:0000256" key="6">
    <source>
        <dbReference type="SAM" id="SignalP"/>
    </source>
</evidence>
<dbReference type="PROSITE" id="PS50026">
    <property type="entry name" value="EGF_3"/>
    <property type="match status" value="7"/>
</dbReference>
<keyword evidence="10" id="KW-1185">Reference proteome</keyword>
<feature type="disulfide bond" evidence="5">
    <location>
        <begin position="663"/>
        <end position="672"/>
    </location>
</feature>
<feature type="disulfide bond" evidence="5">
    <location>
        <begin position="881"/>
        <end position="890"/>
    </location>
</feature>
<sequence length="1070" mass="115790">MASLLVFDFLFLFLIGQANSSHFRGGILSWRPTDANPPAGVLPMVEYSWRISFRKSSGMYCNRTLIDSQTLMSYGGALTCDRGCFQLYAPLTYVCTDFSDLEDWTTGVGRAEDLPAITSFDALYPGSAWITLNNGGGDWILRTNVNLARRPDNGLINSSPTTSNLPIVRFQKNCYTRLVIPVSDADDDFVRCRLADAFNDECGGICGGLDGTELLDEDTCTLEWTPTGNTGWYGYALQIEDYITSTDTIPLSSIPLQFLIYVFDGAAACNAKPTFVSPTPPGGSCILVQPGERASQRIVAAVSDPSRSIVSISTVSPVGFTTTPLQPLPGSQQEYFIDVHWTPLSSISSEEIFCYVAQDDLGLTSEQECIFFVMSATPPKLIQVEPVGDIKLKLVFDQLVQRPTLGLANISITSKASQTFVYTGSTHSSDFVFDNTEIVLLTVPSGTLQTGLSYMITFEGGAVTTMTSCGIPNPRQDFSFTVLGNDKLLCPGDITTNAENGEFYVTVKWQPPVLPDGITAKQVAGPPSSSVTYPIGTKDTIQYVFITRNFTTFVCEFLVTVGPDPHPCPKQVQEVILVGGGGAVVSWKEPVSRDNLLNEPPYPGSFFEVGMHPLCYHFVTVTNDTASCTFNVIVKEETPCRDHVCGNHGTCLPLNVTNFVCVCDGCYYGEKCEKEAHVCNQSRCSNGGICHIYEGSCEQFHCDCPPCFYGQFCELSVDACSNSECQNGASCLPYGDSCEEYTCQCQNCTYGKYCENEIPDPCSLNPCRPGSSCVKLPETCDSYVCVADDDTSEGGCHDQDIIVVENPCNSFPCRNGGSCILDHSGFICLCREGFGGINCEQTSGNFLDLCENSKCANGAECLNSFTSHSYNVTSGQYTCRCMPGFGGVDCKNSAASFPGDDTCNVHNVGCHHNGICRNTYTSTGSYGFICNCMIGFIGQLCDLETTDPCSSNPCRNGATCVSYNTHFTCDCIEGLTGPTCELSEDNATAPIIDNCPGPMIVKSTIPVAVPWEWPKVTDITGYPVPLVDANSAPEAIHEPNSSINVELVYENLSGIRVTCSFVIVVTADVN</sequence>
<feature type="domain" description="EGF-like" evidence="7">
    <location>
        <begin position="804"/>
        <end position="840"/>
    </location>
</feature>
<dbReference type="PANTHER" id="PTHR24033">
    <property type="entry name" value="EGF-LIKE DOMAIN-CONTAINING PROTEIN"/>
    <property type="match status" value="1"/>
</dbReference>
<comment type="caution">
    <text evidence="5">Lacks conserved residue(s) required for the propagation of feature annotation.</text>
</comment>
<evidence type="ECO:0000313" key="9">
    <source>
        <dbReference type="EMBL" id="KAJ8031546.1"/>
    </source>
</evidence>
<dbReference type="InterPro" id="IPR000742">
    <property type="entry name" value="EGF"/>
</dbReference>
<keyword evidence="1 5" id="KW-0245">EGF-like domain</keyword>
<keyword evidence="2 6" id="KW-0732">Signal</keyword>
<dbReference type="InterPro" id="IPR001881">
    <property type="entry name" value="EGF-like_Ca-bd_dom"/>
</dbReference>
<evidence type="ECO:0000313" key="10">
    <source>
        <dbReference type="Proteomes" id="UP001152320"/>
    </source>
</evidence>
<comment type="caution">
    <text evidence="9">The sequence shown here is derived from an EMBL/GenBank/DDBJ whole genome shotgun (WGS) entry which is preliminary data.</text>
</comment>
<dbReference type="InterPro" id="IPR003410">
    <property type="entry name" value="HYR_dom"/>
</dbReference>
<gene>
    <name evidence="9" type="ORF">HOLleu_24770</name>
</gene>
<feature type="domain" description="EGF-like" evidence="7">
    <location>
        <begin position="636"/>
        <end position="673"/>
    </location>
</feature>
<dbReference type="SMART" id="SM00181">
    <property type="entry name" value="EGF"/>
    <property type="match status" value="7"/>
</dbReference>
<dbReference type="EMBL" id="JAIZAY010000012">
    <property type="protein sequence ID" value="KAJ8031546.1"/>
    <property type="molecule type" value="Genomic_DNA"/>
</dbReference>
<dbReference type="Gene3D" id="2.10.25.10">
    <property type="entry name" value="Laminin"/>
    <property type="match status" value="5"/>
</dbReference>
<feature type="disulfide bond" evidence="5">
    <location>
        <begin position="932"/>
        <end position="941"/>
    </location>
</feature>
<evidence type="ECO:0000256" key="4">
    <source>
        <dbReference type="ARBA" id="ARBA00023157"/>
    </source>
</evidence>
<evidence type="ECO:0000256" key="1">
    <source>
        <dbReference type="ARBA" id="ARBA00022536"/>
    </source>
</evidence>
<dbReference type="PROSITE" id="PS50825">
    <property type="entry name" value="HYR"/>
    <property type="match status" value="2"/>
</dbReference>
<dbReference type="FunFam" id="2.10.25.10:FF:000095">
    <property type="entry name" value="Notch, isoform B"/>
    <property type="match status" value="1"/>
</dbReference>
<dbReference type="Pfam" id="PF12661">
    <property type="entry name" value="hEGF"/>
    <property type="match status" value="1"/>
</dbReference>
<dbReference type="SMART" id="SM00179">
    <property type="entry name" value="EGF_CA"/>
    <property type="match status" value="3"/>
</dbReference>
<evidence type="ECO:0000259" key="7">
    <source>
        <dbReference type="PROSITE" id="PS50026"/>
    </source>
</evidence>
<dbReference type="Pfam" id="PF02494">
    <property type="entry name" value="HYR"/>
    <property type="match status" value="1"/>
</dbReference>
<keyword evidence="4 5" id="KW-1015">Disulfide bond</keyword>
<dbReference type="Pfam" id="PF00008">
    <property type="entry name" value="EGF"/>
    <property type="match status" value="1"/>
</dbReference>
<evidence type="ECO:0000259" key="8">
    <source>
        <dbReference type="PROSITE" id="PS50825"/>
    </source>
</evidence>
<feature type="domain" description="EGF-like" evidence="7">
    <location>
        <begin position="899"/>
        <end position="942"/>
    </location>
</feature>
<dbReference type="PROSITE" id="PS01186">
    <property type="entry name" value="EGF_2"/>
    <property type="match status" value="3"/>
</dbReference>
<evidence type="ECO:0000256" key="3">
    <source>
        <dbReference type="ARBA" id="ARBA00022737"/>
    </source>
</evidence>
<feature type="domain" description="EGF-like" evidence="7">
    <location>
        <begin position="675"/>
        <end position="714"/>
    </location>
</feature>
<feature type="disulfide bond" evidence="5">
    <location>
        <begin position="745"/>
        <end position="754"/>
    </location>
</feature>
<evidence type="ECO:0000256" key="2">
    <source>
        <dbReference type="ARBA" id="ARBA00022729"/>
    </source>
</evidence>
<feature type="signal peptide" evidence="6">
    <location>
        <begin position="1"/>
        <end position="20"/>
    </location>
</feature>
<dbReference type="InterPro" id="IPR051830">
    <property type="entry name" value="NOTCH_homolog"/>
</dbReference>
<organism evidence="9 10">
    <name type="scientific">Holothuria leucospilota</name>
    <name type="common">Black long sea cucumber</name>
    <name type="synonym">Mertensiothuria leucospilota</name>
    <dbReference type="NCBI Taxonomy" id="206669"/>
    <lineage>
        <taxon>Eukaryota</taxon>
        <taxon>Metazoa</taxon>
        <taxon>Echinodermata</taxon>
        <taxon>Eleutherozoa</taxon>
        <taxon>Echinozoa</taxon>
        <taxon>Holothuroidea</taxon>
        <taxon>Aspidochirotacea</taxon>
        <taxon>Aspidochirotida</taxon>
        <taxon>Holothuriidae</taxon>
        <taxon>Holothuria</taxon>
    </lineage>
</organism>
<dbReference type="AlphaFoldDB" id="A0A9Q1H426"/>
<feature type="domain" description="HYR" evidence="8">
    <location>
        <begin position="985"/>
        <end position="1067"/>
    </location>
</feature>
<feature type="domain" description="EGF-like" evidence="7">
    <location>
        <begin position="945"/>
        <end position="981"/>
    </location>
</feature>
<feature type="disulfide bond" evidence="5">
    <location>
        <begin position="704"/>
        <end position="713"/>
    </location>
</feature>
<accession>A0A9Q1H426</accession>
<dbReference type="FunFam" id="2.10.25.10:FF:000066">
    <property type="entry name" value="FAT atypical cadherin 4"/>
    <property type="match status" value="1"/>
</dbReference>
<proteinExistence type="predicted"/>
<feature type="disulfide bond" evidence="5">
    <location>
        <begin position="830"/>
        <end position="839"/>
    </location>
</feature>
<feature type="domain" description="EGF-like" evidence="7">
    <location>
        <begin position="716"/>
        <end position="755"/>
    </location>
</feature>
<feature type="chain" id="PRO_5040349230" evidence="6">
    <location>
        <begin position="21"/>
        <end position="1070"/>
    </location>
</feature>
<feature type="domain" description="EGF-like" evidence="7">
    <location>
        <begin position="846"/>
        <end position="891"/>
    </location>
</feature>